<dbReference type="Gene3D" id="1.10.530.10">
    <property type="match status" value="1"/>
</dbReference>
<dbReference type="InterPro" id="IPR023346">
    <property type="entry name" value="Lysozyme-like_dom_sf"/>
</dbReference>
<evidence type="ECO:0000313" key="6">
    <source>
        <dbReference type="Proteomes" id="UP001187221"/>
    </source>
</evidence>
<dbReference type="InterPro" id="IPR008939">
    <property type="entry name" value="Lytic_TGlycosylase_superhlx_U"/>
</dbReference>
<dbReference type="PANTHER" id="PTHR37423">
    <property type="entry name" value="SOLUBLE LYTIC MUREIN TRANSGLYCOSYLASE-RELATED"/>
    <property type="match status" value="1"/>
</dbReference>
<dbReference type="SUPFAM" id="SSF53955">
    <property type="entry name" value="Lysozyme-like"/>
    <property type="match status" value="1"/>
</dbReference>
<evidence type="ECO:0000256" key="3">
    <source>
        <dbReference type="ARBA" id="ARBA00022729"/>
    </source>
</evidence>
<dbReference type="PANTHER" id="PTHR37423:SF2">
    <property type="entry name" value="MEMBRANE-BOUND LYTIC MUREIN TRANSGLYCOSYLASE C"/>
    <property type="match status" value="1"/>
</dbReference>
<dbReference type="Proteomes" id="UP001187221">
    <property type="component" value="Unassembled WGS sequence"/>
</dbReference>
<dbReference type="RefSeq" id="WP_317974268.1">
    <property type="nucleotide sequence ID" value="NZ_BTFW01000001.1"/>
</dbReference>
<proteinExistence type="inferred from homology"/>
<protein>
    <submittedName>
        <fullName evidence="5">Transglycosylase SLT domain-containing protein</fullName>
    </submittedName>
</protein>
<keyword evidence="6" id="KW-1185">Reference proteome</keyword>
<evidence type="ECO:0000256" key="2">
    <source>
        <dbReference type="ARBA" id="ARBA00009387"/>
    </source>
</evidence>
<accession>A0ABQ6P5D3</accession>
<organism evidence="5 6">
    <name type="scientific">Novosphingobium pituita</name>
    <dbReference type="NCBI Taxonomy" id="3056842"/>
    <lineage>
        <taxon>Bacteria</taxon>
        <taxon>Pseudomonadati</taxon>
        <taxon>Pseudomonadota</taxon>
        <taxon>Alphaproteobacteria</taxon>
        <taxon>Sphingomonadales</taxon>
        <taxon>Sphingomonadaceae</taxon>
        <taxon>Novosphingobium</taxon>
    </lineage>
</organism>
<gene>
    <name evidence="5" type="ORF">NUTIK01_12500</name>
</gene>
<comment type="caution">
    <text evidence="5">The sequence shown here is derived from an EMBL/GenBank/DDBJ whole genome shotgun (WGS) entry which is preliminary data.</text>
</comment>
<dbReference type="CDD" id="cd13401">
    <property type="entry name" value="Slt70-like"/>
    <property type="match status" value="1"/>
</dbReference>
<name>A0ABQ6P5D3_9SPHN</name>
<comment type="similarity">
    <text evidence="2">Belongs to the virb1 family.</text>
</comment>
<dbReference type="Gene3D" id="1.25.20.10">
    <property type="entry name" value="Bacterial muramidases"/>
    <property type="match status" value="1"/>
</dbReference>
<sequence length="695" mass="75400">MSSMDMPRRPLSPSLRVFALRHAMRRGARNGACAMAAVLALSVASRASDAGPDSDGSAWDRARAQLIAGQQGPMAFAISRWQLLTSSNRFTFSDYAGFLLTYPGFPDQDKLRRYAEDALGRDADSGTGPADPRALVSYFDRLPPLTNPARARYALALRTLGRPDADAMARMAWRGGPMADTDEATIQSIWGATFTPDDADARMNALLWAGALPQANRAFATVTPLRRGIDGARLMALQGFDPYAAAAGVQSALLNADPGFLYARARELRKQGQGTLAQQLLANRPPLMARPLLRDKWVDELLVNARGALANGDVRSAVAIARSVDDAFDANEDISQLGYDLRDDYTSLVWLGGTQSLWSLGDGAGAAPLFLRYGQAARTPGTRAKGFYWAGRAAAQAGLTGDAQRYFAMAARYADQFYGLLALERLGQPVPNFAYDSNAMPTPAERAQFNAAPLTQAVREVARNGEWRTTVRFFKEIAEQQQTEGQHMLVAELARELGRRDLGVIVGQAAEARGFLDFQHIAFPLIPVPPGTEQSWTMIHAIARQESQFAQNAMSHVGARGLMQLMPATANEQATKLGLSYSTSALTDDAGYNLMVGSAFFGRLMDIYGGSTPLAVAAYNAGPGNVNKWLRANGDPRTGAVEWVDWIERIPLSETRNYVQRVLENAVVYEAMNPDKASWHGPNPMSHILGKPLPG</sequence>
<comment type="similarity">
    <text evidence="1">Belongs to the transglycosylase Slt family.</text>
</comment>
<dbReference type="Pfam" id="PF01464">
    <property type="entry name" value="SLT"/>
    <property type="match status" value="1"/>
</dbReference>
<dbReference type="SUPFAM" id="SSF48435">
    <property type="entry name" value="Bacterial muramidases"/>
    <property type="match status" value="1"/>
</dbReference>
<dbReference type="EMBL" id="BTFW01000001">
    <property type="protein sequence ID" value="GMM60473.1"/>
    <property type="molecule type" value="Genomic_DNA"/>
</dbReference>
<keyword evidence="3" id="KW-0732">Signal</keyword>
<evidence type="ECO:0000259" key="4">
    <source>
        <dbReference type="Pfam" id="PF01464"/>
    </source>
</evidence>
<feature type="domain" description="Transglycosylase SLT" evidence="4">
    <location>
        <begin position="535"/>
        <end position="635"/>
    </location>
</feature>
<evidence type="ECO:0000313" key="5">
    <source>
        <dbReference type="EMBL" id="GMM60473.1"/>
    </source>
</evidence>
<reference evidence="5 6" key="1">
    <citation type="submission" date="2023-06" db="EMBL/GenBank/DDBJ databases">
        <title>Draft genome sequence of Novosphingobium sp. strain IK01.</title>
        <authorList>
            <person name="Hatamoto M."/>
            <person name="Ikarashi T."/>
            <person name="Yamaguchi T."/>
        </authorList>
    </citation>
    <scope>NUCLEOTIDE SEQUENCE [LARGE SCALE GENOMIC DNA]</scope>
    <source>
        <strain evidence="5 6">IK01</strain>
    </source>
</reference>
<evidence type="ECO:0000256" key="1">
    <source>
        <dbReference type="ARBA" id="ARBA00007734"/>
    </source>
</evidence>
<dbReference type="InterPro" id="IPR008258">
    <property type="entry name" value="Transglycosylase_SLT_dom_1"/>
</dbReference>